<dbReference type="Pfam" id="PF07722">
    <property type="entry name" value="Peptidase_C26"/>
    <property type="match status" value="1"/>
</dbReference>
<keyword evidence="1" id="KW-0378">Hydrolase</keyword>
<dbReference type="PROSITE" id="PS51273">
    <property type="entry name" value="GATASE_TYPE_1"/>
    <property type="match status" value="1"/>
</dbReference>
<dbReference type="InterPro" id="IPR032466">
    <property type="entry name" value="Metal_Hydrolase"/>
</dbReference>
<dbReference type="Proteomes" id="UP000886722">
    <property type="component" value="Unassembled WGS sequence"/>
</dbReference>
<dbReference type="PANTHER" id="PTHR10443:SF12">
    <property type="entry name" value="DIPEPTIDASE"/>
    <property type="match status" value="1"/>
</dbReference>
<dbReference type="PROSITE" id="PS51365">
    <property type="entry name" value="RENAL_DIPEPTIDASE_2"/>
    <property type="match status" value="1"/>
</dbReference>
<dbReference type="GO" id="GO:0070573">
    <property type="term" value="F:metallodipeptidase activity"/>
    <property type="evidence" value="ECO:0007669"/>
    <property type="project" value="InterPro"/>
</dbReference>
<comment type="caution">
    <text evidence="1">The sequence shown here is derived from an EMBL/GenBank/DDBJ whole genome shotgun (WGS) entry which is preliminary data.</text>
</comment>
<organism evidence="1 2">
    <name type="scientific">Candidatus Caccoplasma intestinavium</name>
    <dbReference type="NCBI Taxonomy" id="2840716"/>
    <lineage>
        <taxon>Bacteria</taxon>
        <taxon>Pseudomonadati</taxon>
        <taxon>Bacteroidota</taxon>
        <taxon>Bacteroidia</taxon>
        <taxon>Bacteroidales</taxon>
        <taxon>Bacteroidaceae</taxon>
        <taxon>Bacteroidaceae incertae sedis</taxon>
        <taxon>Candidatus Caccoplasma</taxon>
    </lineage>
</organism>
<dbReference type="SUPFAM" id="SSF52317">
    <property type="entry name" value="Class I glutamine amidotransferase-like"/>
    <property type="match status" value="1"/>
</dbReference>
<evidence type="ECO:0000313" key="2">
    <source>
        <dbReference type="Proteomes" id="UP000886722"/>
    </source>
</evidence>
<name>A0A9D1KCI5_9BACT</name>
<dbReference type="PANTHER" id="PTHR10443">
    <property type="entry name" value="MICROSOMAL DIPEPTIDASE"/>
    <property type="match status" value="1"/>
</dbReference>
<gene>
    <name evidence="1" type="ORF">IAD06_01080</name>
</gene>
<dbReference type="InterPro" id="IPR011697">
    <property type="entry name" value="Peptidase_C26"/>
</dbReference>
<dbReference type="GO" id="GO:0006508">
    <property type="term" value="P:proteolysis"/>
    <property type="evidence" value="ECO:0007669"/>
    <property type="project" value="InterPro"/>
</dbReference>
<protein>
    <submittedName>
        <fullName evidence="1">Gamma-glutamyl-gamma-aminobutyrate hydrolase family protein</fullName>
    </submittedName>
</protein>
<dbReference type="CDD" id="cd01301">
    <property type="entry name" value="rDP_like"/>
    <property type="match status" value="1"/>
</dbReference>
<evidence type="ECO:0000313" key="1">
    <source>
        <dbReference type="EMBL" id="HIT38619.1"/>
    </source>
</evidence>
<dbReference type="CDD" id="cd01745">
    <property type="entry name" value="GATase1_2"/>
    <property type="match status" value="1"/>
</dbReference>
<reference evidence="1" key="2">
    <citation type="journal article" date="2021" name="PeerJ">
        <title>Extensive microbial diversity within the chicken gut microbiome revealed by metagenomics and culture.</title>
        <authorList>
            <person name="Gilroy R."/>
            <person name="Ravi A."/>
            <person name="Getino M."/>
            <person name="Pursley I."/>
            <person name="Horton D.L."/>
            <person name="Alikhan N.F."/>
            <person name="Baker D."/>
            <person name="Gharbi K."/>
            <person name="Hall N."/>
            <person name="Watson M."/>
            <person name="Adriaenssens E.M."/>
            <person name="Foster-Nyarko E."/>
            <person name="Jarju S."/>
            <person name="Secka A."/>
            <person name="Antonio M."/>
            <person name="Oren A."/>
            <person name="Chaudhuri R.R."/>
            <person name="La Ragione R."/>
            <person name="Hildebrand F."/>
            <person name="Pallen M.J."/>
        </authorList>
    </citation>
    <scope>NUCLEOTIDE SEQUENCE</scope>
    <source>
        <strain evidence="1">21143</strain>
    </source>
</reference>
<dbReference type="InterPro" id="IPR008257">
    <property type="entry name" value="Pept_M19"/>
</dbReference>
<accession>A0A9D1KCI5</accession>
<dbReference type="SUPFAM" id="SSF51556">
    <property type="entry name" value="Metallo-dependent hydrolases"/>
    <property type="match status" value="1"/>
</dbReference>
<dbReference type="Gene3D" id="3.40.50.880">
    <property type="match status" value="1"/>
</dbReference>
<dbReference type="EMBL" id="DVKT01000006">
    <property type="protein sequence ID" value="HIT38619.1"/>
    <property type="molecule type" value="Genomic_DNA"/>
</dbReference>
<reference evidence="1" key="1">
    <citation type="submission" date="2020-10" db="EMBL/GenBank/DDBJ databases">
        <authorList>
            <person name="Gilroy R."/>
        </authorList>
    </citation>
    <scope>NUCLEOTIDE SEQUENCE</scope>
    <source>
        <strain evidence="1">21143</strain>
    </source>
</reference>
<sequence length="595" mass="65583">MENLFSDERLTAPLSALFLEIDNRCGYSGLPVIGITSNHRSGENLTCIADPYVEAVRRAGGAPLLLPVCADSAVLERIVDRIDGLLLTGGGDFSSAVLGKDLSPLADCTDAERDITEFSLLRMALRRQLPVFGICRGHQLINLALGGTLYQDLPTEYPAGVLPHSQESDKRQPTHDVSLVEGSLLARLLGTVHIGVNSLHHQAVRDVAPSLRAVAFSPDGVNEAVESPYYPVYGVQWHPEQLLAGGDETSLPLFEYLVDEARIYRRARTFHEEYVSLDSHCDTPMFFPEKIDVGRRDSRLKVDLPKMEDGGIDATCMVAYLPQGKRDEDSLKSATEKADAILEELVRQLARYSERVQQAFVPDDVRRLKRAGKKAVFMGIENGYAIGRDLSQVARFRRMGVVYMTLCHNGDNDICDSAKGTGEHGGLSHFGREVVREMNRVGMMVDLAHVSERSFYDVLEASRVPVVSTHSSCRALCDHPRNLTDDQIRAFAARGGVIQICLYEYFLVKGRKPSMADIVAHIDHVVRLVGADYVGIGSDFDGGGGIPGCEAADELINITKALLRKGYTEEMLEKIWGGNFLRVMRCVQNAAENYS</sequence>
<dbReference type="InterPro" id="IPR029062">
    <property type="entry name" value="Class_I_gatase-like"/>
</dbReference>
<dbReference type="Gene3D" id="3.20.20.140">
    <property type="entry name" value="Metal-dependent hydrolases"/>
    <property type="match status" value="1"/>
</dbReference>
<dbReference type="Pfam" id="PF01244">
    <property type="entry name" value="Peptidase_M19"/>
    <property type="match status" value="1"/>
</dbReference>
<dbReference type="AlphaFoldDB" id="A0A9D1KCI5"/>
<proteinExistence type="predicted"/>